<dbReference type="PANTHER" id="PTHR10622:SF11">
    <property type="entry name" value="HET-DOMAIN-CONTAINING PROTEIN"/>
    <property type="match status" value="1"/>
</dbReference>
<feature type="non-terminal residue" evidence="1">
    <location>
        <position position="1"/>
    </location>
</feature>
<protein>
    <submittedName>
        <fullName evidence="1">Uncharacterized protein</fullName>
    </submittedName>
</protein>
<dbReference type="AlphaFoldDB" id="A0A8E2DXQ7"/>
<reference evidence="1 2" key="1">
    <citation type="journal article" date="2016" name="Nat. Commun.">
        <title>Ectomycorrhizal ecology is imprinted in the genome of the dominant symbiotic fungus Cenococcum geophilum.</title>
        <authorList>
            <consortium name="DOE Joint Genome Institute"/>
            <person name="Peter M."/>
            <person name="Kohler A."/>
            <person name="Ohm R.A."/>
            <person name="Kuo A."/>
            <person name="Krutzmann J."/>
            <person name="Morin E."/>
            <person name="Arend M."/>
            <person name="Barry K.W."/>
            <person name="Binder M."/>
            <person name="Choi C."/>
            <person name="Clum A."/>
            <person name="Copeland A."/>
            <person name="Grisel N."/>
            <person name="Haridas S."/>
            <person name="Kipfer T."/>
            <person name="LaButti K."/>
            <person name="Lindquist E."/>
            <person name="Lipzen A."/>
            <person name="Maire R."/>
            <person name="Meier B."/>
            <person name="Mihaltcheva S."/>
            <person name="Molinier V."/>
            <person name="Murat C."/>
            <person name="Poggeler S."/>
            <person name="Quandt C.A."/>
            <person name="Sperisen C."/>
            <person name="Tritt A."/>
            <person name="Tisserant E."/>
            <person name="Crous P.W."/>
            <person name="Henrissat B."/>
            <person name="Nehls U."/>
            <person name="Egli S."/>
            <person name="Spatafora J.W."/>
            <person name="Grigoriev I.V."/>
            <person name="Martin F.M."/>
        </authorList>
    </citation>
    <scope>NUCLEOTIDE SEQUENCE [LARGE SCALE GENOMIC DNA]</scope>
    <source>
        <strain evidence="1 2">CBS 459.81</strain>
    </source>
</reference>
<keyword evidence="2" id="KW-1185">Reference proteome</keyword>
<gene>
    <name evidence="1" type="ORF">K432DRAFT_312574</name>
</gene>
<proteinExistence type="predicted"/>
<evidence type="ECO:0000313" key="2">
    <source>
        <dbReference type="Proteomes" id="UP000250266"/>
    </source>
</evidence>
<dbReference type="OrthoDB" id="3551669at2759"/>
<organism evidence="1 2">
    <name type="scientific">Lepidopterella palustris CBS 459.81</name>
    <dbReference type="NCBI Taxonomy" id="1314670"/>
    <lineage>
        <taxon>Eukaryota</taxon>
        <taxon>Fungi</taxon>
        <taxon>Dikarya</taxon>
        <taxon>Ascomycota</taxon>
        <taxon>Pezizomycotina</taxon>
        <taxon>Dothideomycetes</taxon>
        <taxon>Pleosporomycetidae</taxon>
        <taxon>Mytilinidiales</taxon>
        <taxon>Argynnaceae</taxon>
        <taxon>Lepidopterella</taxon>
    </lineage>
</organism>
<evidence type="ECO:0000313" key="1">
    <source>
        <dbReference type="EMBL" id="OCK73554.1"/>
    </source>
</evidence>
<sequence>VDTCSIDKQDNTELAEAVNSIFRWYRNTAIWHAYLSEVSTPTSDLSTETYQSMWEADFQGSR</sequence>
<name>A0A8E2DXQ7_9PEZI</name>
<dbReference type="EMBL" id="KV745730">
    <property type="protein sequence ID" value="OCK73554.1"/>
    <property type="molecule type" value="Genomic_DNA"/>
</dbReference>
<dbReference type="Proteomes" id="UP000250266">
    <property type="component" value="Unassembled WGS sequence"/>
</dbReference>
<dbReference type="PANTHER" id="PTHR10622">
    <property type="entry name" value="HET DOMAIN-CONTAINING PROTEIN"/>
    <property type="match status" value="1"/>
</dbReference>
<accession>A0A8E2DXQ7</accession>